<keyword evidence="2" id="KW-0812">Transmembrane</keyword>
<feature type="transmembrane region" description="Helical" evidence="2">
    <location>
        <begin position="37"/>
        <end position="57"/>
    </location>
</feature>
<evidence type="ECO:0000256" key="2">
    <source>
        <dbReference type="SAM" id="Phobius"/>
    </source>
</evidence>
<evidence type="ECO:0000313" key="3">
    <source>
        <dbReference type="EMBL" id="BFP47936.1"/>
    </source>
</evidence>
<dbReference type="RefSeq" id="WP_407990215.1">
    <property type="nucleotide sequence ID" value="NZ_AP035881.2"/>
</dbReference>
<protein>
    <submittedName>
        <fullName evidence="3">Uncharacterized protein</fullName>
    </submittedName>
</protein>
<keyword evidence="2" id="KW-0472">Membrane</keyword>
<gene>
    <name evidence="3" type="ORF">KCMC57_43040</name>
</gene>
<dbReference type="AlphaFoldDB" id="A0AB33K2F1"/>
<evidence type="ECO:0000256" key="1">
    <source>
        <dbReference type="SAM" id="MobiDB-lite"/>
    </source>
</evidence>
<sequence length="99" mass="10900">MTTEPETEPETEFGPDRYARPRRVGGPRGAWRLLEHVQPITVVLLVAASAGLVLVAVQVDNAFAMAAASLVWLTTLFALMGWLGRRHEEQAAGRHRRPA</sequence>
<accession>A0AB33K2F1</accession>
<feature type="compositionally biased region" description="Acidic residues" evidence="1">
    <location>
        <begin position="1"/>
        <end position="13"/>
    </location>
</feature>
<dbReference type="EMBL" id="AP035881">
    <property type="protein sequence ID" value="BFP47936.1"/>
    <property type="molecule type" value="Genomic_DNA"/>
</dbReference>
<proteinExistence type="predicted"/>
<feature type="transmembrane region" description="Helical" evidence="2">
    <location>
        <begin position="63"/>
        <end position="84"/>
    </location>
</feature>
<organism evidence="3">
    <name type="scientific">Kitasatospora sp. CMC57</name>
    <dbReference type="NCBI Taxonomy" id="3231513"/>
    <lineage>
        <taxon>Bacteria</taxon>
        <taxon>Bacillati</taxon>
        <taxon>Actinomycetota</taxon>
        <taxon>Actinomycetes</taxon>
        <taxon>Kitasatosporales</taxon>
        <taxon>Streptomycetaceae</taxon>
        <taxon>Kitasatospora</taxon>
    </lineage>
</organism>
<reference evidence="3" key="1">
    <citation type="submission" date="2024-07" db="EMBL/GenBank/DDBJ databases">
        <title>Complete genome sequences of cellulolytic bacteria, Kitasatospora sp. CMC57 and Streptomyces sp. CMC78, isolated from Japanese agricultural soil.</title>
        <authorList>
            <person name="Hashimoto T."/>
            <person name="Ito M."/>
            <person name="Iwamoto M."/>
            <person name="Fukahori D."/>
            <person name="Shoda T."/>
            <person name="Sakoda M."/>
            <person name="Morohoshi T."/>
            <person name="Mitsuboshi M."/>
            <person name="Nishizawa T."/>
        </authorList>
    </citation>
    <scope>NUCLEOTIDE SEQUENCE</scope>
    <source>
        <strain evidence="3">CMC57</strain>
    </source>
</reference>
<feature type="region of interest" description="Disordered" evidence="1">
    <location>
        <begin position="1"/>
        <end position="21"/>
    </location>
</feature>
<keyword evidence="2" id="KW-1133">Transmembrane helix</keyword>
<name>A0AB33K2F1_9ACTN</name>